<protein>
    <recommendedName>
        <fullName evidence="12">Methylenetetrahydrofolate reductase</fullName>
        <ecNumber evidence="12">1.5.1.54</ecNumber>
    </recommendedName>
</protein>
<dbReference type="SUPFAM" id="SSF51730">
    <property type="entry name" value="FAD-linked oxidoreductase"/>
    <property type="match status" value="1"/>
</dbReference>
<dbReference type="InterPro" id="IPR004620">
    <property type="entry name" value="MTHF_reductase_bac"/>
</dbReference>
<organism evidence="13 14">
    <name type="scientific">Sinimarinibacterium flocculans</name>
    <dbReference type="NCBI Taxonomy" id="985250"/>
    <lineage>
        <taxon>Bacteria</taxon>
        <taxon>Pseudomonadati</taxon>
        <taxon>Pseudomonadota</taxon>
        <taxon>Gammaproteobacteria</taxon>
        <taxon>Nevskiales</taxon>
        <taxon>Nevskiaceae</taxon>
        <taxon>Sinimarinibacterium</taxon>
    </lineage>
</organism>
<keyword evidence="8" id="KW-0520">NAD</keyword>
<evidence type="ECO:0000256" key="4">
    <source>
        <dbReference type="ARBA" id="ARBA00022605"/>
    </source>
</evidence>
<proteinExistence type="inferred from homology"/>
<keyword evidence="6 12" id="KW-0274">FAD</keyword>
<dbReference type="InterPro" id="IPR003171">
    <property type="entry name" value="Mehydrof_redctse-like"/>
</dbReference>
<dbReference type="PANTHER" id="PTHR45754">
    <property type="entry name" value="METHYLENETETRAHYDROFOLATE REDUCTASE"/>
    <property type="match status" value="1"/>
</dbReference>
<dbReference type="Pfam" id="PF02219">
    <property type="entry name" value="MTHFR"/>
    <property type="match status" value="1"/>
</dbReference>
<dbReference type="UniPathway" id="UPA00193"/>
<dbReference type="NCBIfam" id="TIGR00676">
    <property type="entry name" value="fadh2"/>
    <property type="match status" value="1"/>
</dbReference>
<evidence type="ECO:0000256" key="11">
    <source>
        <dbReference type="ARBA" id="ARBA00048628"/>
    </source>
</evidence>
<dbReference type="GO" id="GO:0106312">
    <property type="term" value="F:methylenetetrahydrofolate reductase (NADH) activity"/>
    <property type="evidence" value="ECO:0007669"/>
    <property type="project" value="UniProtKB-EC"/>
</dbReference>
<evidence type="ECO:0000256" key="9">
    <source>
        <dbReference type="ARBA" id="ARBA00023167"/>
    </source>
</evidence>
<gene>
    <name evidence="13" type="ORF">C8D93_103351</name>
</gene>
<evidence type="ECO:0000256" key="5">
    <source>
        <dbReference type="ARBA" id="ARBA00022630"/>
    </source>
</evidence>
<reference evidence="13 14" key="1">
    <citation type="submission" date="2018-04" db="EMBL/GenBank/DDBJ databases">
        <title>Genomic Encyclopedia of Type Strains, Phase IV (KMG-IV): sequencing the most valuable type-strain genomes for metagenomic binning, comparative biology and taxonomic classification.</title>
        <authorList>
            <person name="Goeker M."/>
        </authorList>
    </citation>
    <scope>NUCLEOTIDE SEQUENCE [LARGE SCALE GENOMIC DNA]</scope>
    <source>
        <strain evidence="13 14">DSM 104150</strain>
    </source>
</reference>
<evidence type="ECO:0000256" key="7">
    <source>
        <dbReference type="ARBA" id="ARBA00023002"/>
    </source>
</evidence>
<evidence type="ECO:0000256" key="2">
    <source>
        <dbReference type="ARBA" id="ARBA00004777"/>
    </source>
</evidence>
<dbReference type="PANTHER" id="PTHR45754:SF3">
    <property type="entry name" value="METHYLENETETRAHYDROFOLATE REDUCTASE (NADPH)"/>
    <property type="match status" value="1"/>
</dbReference>
<sequence length="288" mass="31325">MTAQKIQFSFELFPPRTPAGWDKLPALASALAAVQPAFFSVTYGAGGSEQNGTYDTLIRVVEQTGIETAPHLTCIGSTRARIGALLDQYRAAGVTRIVALRGDLPATAASSEAPGELRYASELVAFIRETHGDHFTLEVAAYPEMHPQAANPDADFDAFRRKIDAGADGAVTQYFFTAEAYFDFVERCTRAGITVPIVPGIMPITNHAQLTRFSAACGADIPRWIRLRLEQYQDDKAALQDFGLEVVARLCRALLDNGAPGLHFYTLNQAEPTLRLWQHLGLPTPTGS</sequence>
<dbReference type="GO" id="GO:0035999">
    <property type="term" value="P:tetrahydrofolate interconversion"/>
    <property type="evidence" value="ECO:0007669"/>
    <property type="project" value="UniProtKB-UniPathway"/>
</dbReference>
<evidence type="ECO:0000313" key="13">
    <source>
        <dbReference type="EMBL" id="PXV69775.1"/>
    </source>
</evidence>
<keyword evidence="4" id="KW-0028">Amino-acid biosynthesis</keyword>
<dbReference type="RefSeq" id="WP_211307263.1">
    <property type="nucleotide sequence ID" value="NZ_CAWNXA010000003.1"/>
</dbReference>
<name>A0A318EG48_9GAMM</name>
<dbReference type="Gene3D" id="3.20.20.220">
    <property type="match status" value="1"/>
</dbReference>
<dbReference type="EMBL" id="QICN01000003">
    <property type="protein sequence ID" value="PXV69775.1"/>
    <property type="molecule type" value="Genomic_DNA"/>
</dbReference>
<accession>A0A318EG48</accession>
<dbReference type="InterPro" id="IPR029041">
    <property type="entry name" value="FAD-linked_oxidoreductase-like"/>
</dbReference>
<keyword evidence="14" id="KW-1185">Reference proteome</keyword>
<comment type="pathway">
    <text evidence="10">Amino-acid biosynthesis; L-methionine biosynthesis via de novo pathway.</text>
</comment>
<dbReference type="AlphaFoldDB" id="A0A318EG48"/>
<comment type="cofactor">
    <cofactor evidence="1 12">
        <name>FAD</name>
        <dbReference type="ChEBI" id="CHEBI:57692"/>
    </cofactor>
</comment>
<evidence type="ECO:0000256" key="1">
    <source>
        <dbReference type="ARBA" id="ARBA00001974"/>
    </source>
</evidence>
<comment type="catalytic activity">
    <reaction evidence="11">
        <text>(6S)-5-methyl-5,6,7,8-tetrahydrofolate + NAD(+) = (6R)-5,10-methylene-5,6,7,8-tetrahydrofolate + NADH + H(+)</text>
        <dbReference type="Rhea" id="RHEA:19821"/>
        <dbReference type="ChEBI" id="CHEBI:15378"/>
        <dbReference type="ChEBI" id="CHEBI:15636"/>
        <dbReference type="ChEBI" id="CHEBI:18608"/>
        <dbReference type="ChEBI" id="CHEBI:57540"/>
        <dbReference type="ChEBI" id="CHEBI:57945"/>
        <dbReference type="EC" id="1.5.1.54"/>
    </reaction>
    <physiologicalReaction direction="right-to-left" evidence="11">
        <dbReference type="Rhea" id="RHEA:19823"/>
    </physiologicalReaction>
</comment>
<evidence type="ECO:0000256" key="10">
    <source>
        <dbReference type="ARBA" id="ARBA00034478"/>
    </source>
</evidence>
<evidence type="ECO:0000256" key="12">
    <source>
        <dbReference type="RuleBase" id="RU003862"/>
    </source>
</evidence>
<keyword evidence="5 12" id="KW-0285">Flavoprotein</keyword>
<dbReference type="EC" id="1.5.1.54" evidence="12"/>
<comment type="similarity">
    <text evidence="3 12">Belongs to the methylenetetrahydrofolate reductase family.</text>
</comment>
<dbReference type="GO" id="GO:0009086">
    <property type="term" value="P:methionine biosynthetic process"/>
    <property type="evidence" value="ECO:0007669"/>
    <property type="project" value="UniProtKB-KW"/>
</dbReference>
<dbReference type="GO" id="GO:0071949">
    <property type="term" value="F:FAD binding"/>
    <property type="evidence" value="ECO:0007669"/>
    <property type="project" value="TreeGrafter"/>
</dbReference>
<evidence type="ECO:0000256" key="6">
    <source>
        <dbReference type="ARBA" id="ARBA00022827"/>
    </source>
</evidence>
<comment type="caution">
    <text evidence="13">The sequence shown here is derived from an EMBL/GenBank/DDBJ whole genome shotgun (WGS) entry which is preliminary data.</text>
</comment>
<dbReference type="Proteomes" id="UP000248330">
    <property type="component" value="Unassembled WGS sequence"/>
</dbReference>
<dbReference type="GO" id="GO:0005829">
    <property type="term" value="C:cytosol"/>
    <property type="evidence" value="ECO:0007669"/>
    <property type="project" value="InterPro"/>
</dbReference>
<comment type="pathway">
    <text evidence="2 12">One-carbon metabolism; tetrahydrofolate interconversion.</text>
</comment>
<keyword evidence="9" id="KW-0486">Methionine biosynthesis</keyword>
<evidence type="ECO:0000256" key="3">
    <source>
        <dbReference type="ARBA" id="ARBA00006743"/>
    </source>
</evidence>
<dbReference type="CDD" id="cd00537">
    <property type="entry name" value="MTHFR"/>
    <property type="match status" value="1"/>
</dbReference>
<keyword evidence="7 12" id="KW-0560">Oxidoreductase</keyword>
<evidence type="ECO:0000256" key="8">
    <source>
        <dbReference type="ARBA" id="ARBA00023027"/>
    </source>
</evidence>
<evidence type="ECO:0000313" key="14">
    <source>
        <dbReference type="Proteomes" id="UP000248330"/>
    </source>
</evidence>